<dbReference type="EMBL" id="CAJOBC010127562">
    <property type="protein sequence ID" value="CAF4600621.1"/>
    <property type="molecule type" value="Genomic_DNA"/>
</dbReference>
<dbReference type="Proteomes" id="UP000681722">
    <property type="component" value="Unassembled WGS sequence"/>
</dbReference>
<dbReference type="AlphaFoldDB" id="A0A816F9F5"/>
<reference evidence="1" key="1">
    <citation type="submission" date="2021-02" db="EMBL/GenBank/DDBJ databases">
        <authorList>
            <person name="Nowell W R."/>
        </authorList>
    </citation>
    <scope>NUCLEOTIDE SEQUENCE</scope>
</reference>
<evidence type="ECO:0000313" key="3">
    <source>
        <dbReference type="Proteomes" id="UP000663829"/>
    </source>
</evidence>
<keyword evidence="3" id="KW-1185">Reference proteome</keyword>
<dbReference type="EMBL" id="CAJNOQ010054610">
    <property type="protein sequence ID" value="CAF1658306.1"/>
    <property type="molecule type" value="Genomic_DNA"/>
</dbReference>
<dbReference type="Gene3D" id="2.60.120.200">
    <property type="match status" value="1"/>
</dbReference>
<evidence type="ECO:0000313" key="1">
    <source>
        <dbReference type="EMBL" id="CAF1658306.1"/>
    </source>
</evidence>
<comment type="caution">
    <text evidence="1">The sequence shown here is derived from an EMBL/GenBank/DDBJ whole genome shotgun (WGS) entry which is preliminary data.</text>
</comment>
<name>A0A816F9F5_9BILA</name>
<sequence>EVSANTPAGSYKGSARNLTIGRNFVVRTPLNFFNGYLDSMVFINNVRTACDIMIDATLAAYYSMDLTFAIIRVGCPIN</sequence>
<accession>A0A816F9F5</accession>
<evidence type="ECO:0000313" key="2">
    <source>
        <dbReference type="EMBL" id="CAF4600621.1"/>
    </source>
</evidence>
<protein>
    <submittedName>
        <fullName evidence="1">Uncharacterized protein</fullName>
    </submittedName>
</protein>
<gene>
    <name evidence="1" type="ORF">GPM918_LOCUS45866</name>
    <name evidence="2" type="ORF">SRO942_LOCUS48850</name>
</gene>
<feature type="non-terminal residue" evidence="1">
    <location>
        <position position="78"/>
    </location>
</feature>
<feature type="non-terminal residue" evidence="1">
    <location>
        <position position="1"/>
    </location>
</feature>
<proteinExistence type="predicted"/>
<organism evidence="1 3">
    <name type="scientific">Didymodactylos carnosus</name>
    <dbReference type="NCBI Taxonomy" id="1234261"/>
    <lineage>
        <taxon>Eukaryota</taxon>
        <taxon>Metazoa</taxon>
        <taxon>Spiralia</taxon>
        <taxon>Gnathifera</taxon>
        <taxon>Rotifera</taxon>
        <taxon>Eurotatoria</taxon>
        <taxon>Bdelloidea</taxon>
        <taxon>Philodinida</taxon>
        <taxon>Philodinidae</taxon>
        <taxon>Didymodactylos</taxon>
    </lineage>
</organism>
<dbReference type="Proteomes" id="UP000663829">
    <property type="component" value="Unassembled WGS sequence"/>
</dbReference>